<gene>
    <name evidence="3" type="ORF">PLXY2_LOCUS12384</name>
</gene>
<organism evidence="3 4">
    <name type="scientific">Plutella xylostella</name>
    <name type="common">Diamondback moth</name>
    <name type="synonym">Plutella maculipennis</name>
    <dbReference type="NCBI Taxonomy" id="51655"/>
    <lineage>
        <taxon>Eukaryota</taxon>
        <taxon>Metazoa</taxon>
        <taxon>Ecdysozoa</taxon>
        <taxon>Arthropoda</taxon>
        <taxon>Hexapoda</taxon>
        <taxon>Insecta</taxon>
        <taxon>Pterygota</taxon>
        <taxon>Neoptera</taxon>
        <taxon>Endopterygota</taxon>
        <taxon>Lepidoptera</taxon>
        <taxon>Glossata</taxon>
        <taxon>Ditrysia</taxon>
        <taxon>Yponomeutoidea</taxon>
        <taxon>Plutellidae</taxon>
        <taxon>Plutella</taxon>
    </lineage>
</organism>
<feature type="region of interest" description="Disordered" evidence="2">
    <location>
        <begin position="193"/>
        <end position="249"/>
    </location>
</feature>
<sequence length="647" mass="72822">HTRSKQIIAQCSGASVLSASLTRRQISLVLVAALAAAAAQTAPSLAESINEIKPPSSVRLDPYIRRALLKALSELEESDKITTDFTSTDGSTDGSTYGTETTDTHKTTDYNTESIPTETSKEGIQIHSFIVNGQAAFANTTPNDVPTYINDNISILSTTSVNVDQVTSTLPTNSPFNEIFQTSQTGVNLQQTRSVGKNSNSNNDIGGAAKTTTNAVSTTRVTRPTTTSTTTTTTTTTTTPKPTHNDDGQNIEEVNKKDVQVFQAPLVAAFTVHQDANGLPKKVVPLLPADSRQTLKPQQVLPLSIPQNNNNNFRQQNINNNIRQEVRQQEFRQQDLRQQEIIQQQLTLQKQLEEKQRFLEEQLRILQQQQRQQEELLRKQQYLLQQKEIERQQQFEQFSNHNQLKRQESFDKQRVQNNQAANNFQFQNFQKNVPNQSPVQNNSVRPQTQQVSIQQSVAVPFPNNGAGVQQTNNLGNQQQLPNREAVDFLITLRSQQSEQFPLQDNHLPQGISNFLQPTPVFGQAQNFQQNFNQIRPAENGGRQSNRVFRQESGVGNFGFNQNQNQNYQRFNTFVPIQSPRFFGSNRQNQGNPNSDLQQLLYQTGLNGRNHEDLNIVTKVLSLNHGVPFNNNISNRLPFDSRRHSRTN</sequence>
<name>A0A8S4G188_PLUXY</name>
<evidence type="ECO:0000256" key="1">
    <source>
        <dbReference type="SAM" id="Coils"/>
    </source>
</evidence>
<feature type="region of interest" description="Disordered" evidence="2">
    <location>
        <begin position="83"/>
        <end position="119"/>
    </location>
</feature>
<feature type="compositionally biased region" description="Low complexity" evidence="2">
    <location>
        <begin position="83"/>
        <end position="101"/>
    </location>
</feature>
<comment type="caution">
    <text evidence="3">The sequence shown here is derived from an EMBL/GenBank/DDBJ whole genome shotgun (WGS) entry which is preliminary data.</text>
</comment>
<protein>
    <submittedName>
        <fullName evidence="3">(diamondback moth) hypothetical protein</fullName>
    </submittedName>
</protein>
<feature type="compositionally biased region" description="Polar residues" evidence="2">
    <location>
        <begin position="193"/>
        <end position="204"/>
    </location>
</feature>
<proteinExistence type="predicted"/>
<dbReference type="AlphaFoldDB" id="A0A8S4G188"/>
<feature type="non-terminal residue" evidence="3">
    <location>
        <position position="647"/>
    </location>
</feature>
<feature type="coiled-coil region" evidence="1">
    <location>
        <begin position="319"/>
        <end position="379"/>
    </location>
</feature>
<feature type="non-terminal residue" evidence="3">
    <location>
        <position position="1"/>
    </location>
</feature>
<accession>A0A8S4G188</accession>
<feature type="region of interest" description="Disordered" evidence="2">
    <location>
        <begin position="432"/>
        <end position="451"/>
    </location>
</feature>
<reference evidence="3" key="1">
    <citation type="submission" date="2020-11" db="EMBL/GenBank/DDBJ databases">
        <authorList>
            <person name="Whiteford S."/>
        </authorList>
    </citation>
    <scope>NUCLEOTIDE SEQUENCE</scope>
</reference>
<feature type="compositionally biased region" description="Polar residues" evidence="2">
    <location>
        <begin position="437"/>
        <end position="451"/>
    </location>
</feature>
<evidence type="ECO:0000313" key="3">
    <source>
        <dbReference type="EMBL" id="CAG9134156.1"/>
    </source>
</evidence>
<dbReference type="Proteomes" id="UP000653454">
    <property type="component" value="Unassembled WGS sequence"/>
</dbReference>
<evidence type="ECO:0000313" key="4">
    <source>
        <dbReference type="Proteomes" id="UP000653454"/>
    </source>
</evidence>
<keyword evidence="4" id="KW-1185">Reference proteome</keyword>
<evidence type="ECO:0000256" key="2">
    <source>
        <dbReference type="SAM" id="MobiDB-lite"/>
    </source>
</evidence>
<feature type="compositionally biased region" description="Low complexity" evidence="2">
    <location>
        <begin position="208"/>
        <end position="240"/>
    </location>
</feature>
<keyword evidence="1" id="KW-0175">Coiled coil</keyword>
<dbReference type="EMBL" id="CAJHNJ030000073">
    <property type="protein sequence ID" value="CAG9134156.1"/>
    <property type="molecule type" value="Genomic_DNA"/>
</dbReference>